<dbReference type="Proteomes" id="UP000886998">
    <property type="component" value="Unassembled WGS sequence"/>
</dbReference>
<comment type="caution">
    <text evidence="1">The sequence shown here is derived from an EMBL/GenBank/DDBJ whole genome shotgun (WGS) entry which is preliminary data.</text>
</comment>
<organism evidence="1 2">
    <name type="scientific">Trichonephila inaurata madagascariensis</name>
    <dbReference type="NCBI Taxonomy" id="2747483"/>
    <lineage>
        <taxon>Eukaryota</taxon>
        <taxon>Metazoa</taxon>
        <taxon>Ecdysozoa</taxon>
        <taxon>Arthropoda</taxon>
        <taxon>Chelicerata</taxon>
        <taxon>Arachnida</taxon>
        <taxon>Araneae</taxon>
        <taxon>Araneomorphae</taxon>
        <taxon>Entelegynae</taxon>
        <taxon>Araneoidea</taxon>
        <taxon>Nephilidae</taxon>
        <taxon>Trichonephila</taxon>
        <taxon>Trichonephila inaurata</taxon>
    </lineage>
</organism>
<gene>
    <name evidence="1" type="ORF">TNIN_212821</name>
</gene>
<keyword evidence="2" id="KW-1185">Reference proteome</keyword>
<sequence>MPCFEVTAIWSRRGGGRFSGWQIRHARLPACEVPSRPPESAIAFNDGSPLACPFNSYFVIFPLLFIRFLFFPVLCLLLPPPSLFIIFHLLSSLCSTSYRQNFNDNEPIVLAEEPVRNKRKR</sequence>
<accession>A0A8X6WUD9</accession>
<proteinExistence type="predicted"/>
<protein>
    <submittedName>
        <fullName evidence="1">Uncharacterized protein</fullName>
    </submittedName>
</protein>
<evidence type="ECO:0000313" key="2">
    <source>
        <dbReference type="Proteomes" id="UP000886998"/>
    </source>
</evidence>
<name>A0A8X6WUD9_9ARAC</name>
<dbReference type="AlphaFoldDB" id="A0A8X6WUD9"/>
<reference evidence="1" key="1">
    <citation type="submission" date="2020-08" db="EMBL/GenBank/DDBJ databases">
        <title>Multicomponent nature underlies the extraordinary mechanical properties of spider dragline silk.</title>
        <authorList>
            <person name="Kono N."/>
            <person name="Nakamura H."/>
            <person name="Mori M."/>
            <person name="Yoshida Y."/>
            <person name="Ohtoshi R."/>
            <person name="Malay A.D."/>
            <person name="Moran D.A.P."/>
            <person name="Tomita M."/>
            <person name="Numata K."/>
            <person name="Arakawa K."/>
        </authorList>
    </citation>
    <scope>NUCLEOTIDE SEQUENCE</scope>
</reference>
<evidence type="ECO:0000313" key="1">
    <source>
        <dbReference type="EMBL" id="GFY41513.1"/>
    </source>
</evidence>
<dbReference type="EMBL" id="BMAV01002554">
    <property type="protein sequence ID" value="GFY41513.1"/>
    <property type="molecule type" value="Genomic_DNA"/>
</dbReference>